<evidence type="ECO:0000256" key="3">
    <source>
        <dbReference type="SAM" id="MobiDB-lite"/>
    </source>
</evidence>
<feature type="domain" description="Translin-associated factor X-interacting protein 1 N-terminal" evidence="4">
    <location>
        <begin position="133"/>
        <end position="230"/>
    </location>
</feature>
<feature type="coiled-coil region" evidence="2">
    <location>
        <begin position="199"/>
        <end position="300"/>
    </location>
</feature>
<keyword evidence="1 2" id="KW-0175">Coiled coil</keyword>
<dbReference type="Pfam" id="PF15739">
    <property type="entry name" value="TSNAXIP1_N"/>
    <property type="match status" value="1"/>
</dbReference>
<evidence type="ECO:0000259" key="4">
    <source>
        <dbReference type="Pfam" id="PF15739"/>
    </source>
</evidence>
<reference evidence="5" key="1">
    <citation type="submission" date="2021-09" db="EMBL/GenBank/DDBJ databases">
        <authorList>
            <consortium name="AG Swart"/>
            <person name="Singh M."/>
            <person name="Singh A."/>
            <person name="Seah K."/>
            <person name="Emmerich C."/>
        </authorList>
    </citation>
    <scope>NUCLEOTIDE SEQUENCE</scope>
    <source>
        <strain evidence="5">ATCC30299</strain>
    </source>
</reference>
<gene>
    <name evidence="5" type="ORF">BSTOLATCC_MIC39704</name>
</gene>
<evidence type="ECO:0000313" key="5">
    <source>
        <dbReference type="EMBL" id="CAG9325922.1"/>
    </source>
</evidence>
<dbReference type="Proteomes" id="UP001162131">
    <property type="component" value="Unassembled WGS sequence"/>
</dbReference>
<organism evidence="5 6">
    <name type="scientific">Blepharisma stoltei</name>
    <dbReference type="NCBI Taxonomy" id="1481888"/>
    <lineage>
        <taxon>Eukaryota</taxon>
        <taxon>Sar</taxon>
        <taxon>Alveolata</taxon>
        <taxon>Ciliophora</taxon>
        <taxon>Postciliodesmatophora</taxon>
        <taxon>Heterotrichea</taxon>
        <taxon>Heterotrichida</taxon>
        <taxon>Blepharismidae</taxon>
        <taxon>Blepharisma</taxon>
    </lineage>
</organism>
<accession>A0AAU9JNT1</accession>
<protein>
    <recommendedName>
        <fullName evidence="4">Translin-associated factor X-interacting protein 1 N-terminal domain-containing protein</fullName>
    </recommendedName>
</protein>
<feature type="region of interest" description="Disordered" evidence="3">
    <location>
        <begin position="1"/>
        <end position="43"/>
    </location>
</feature>
<dbReference type="InterPro" id="IPR032755">
    <property type="entry name" value="TSNAXIP1_N"/>
</dbReference>
<name>A0AAU9JNT1_9CILI</name>
<comment type="caution">
    <text evidence="5">The sequence shown here is derived from an EMBL/GenBank/DDBJ whole genome shotgun (WGS) entry which is preliminary data.</text>
</comment>
<evidence type="ECO:0000313" key="6">
    <source>
        <dbReference type="Proteomes" id="UP001162131"/>
    </source>
</evidence>
<dbReference type="AlphaFoldDB" id="A0AAU9JNT1"/>
<evidence type="ECO:0000256" key="2">
    <source>
        <dbReference type="SAM" id="Coils"/>
    </source>
</evidence>
<evidence type="ECO:0000256" key="1">
    <source>
        <dbReference type="ARBA" id="ARBA00023054"/>
    </source>
</evidence>
<dbReference type="EMBL" id="CAJZBQ010000039">
    <property type="protein sequence ID" value="CAG9325922.1"/>
    <property type="molecule type" value="Genomic_DNA"/>
</dbReference>
<sequence length="406" mass="46252">MSQPVKIISRTNKARAHISPDNPLIHRHSSPAPPSSSQNQTLPRNPKLQLANLTPYENPLTLKTVKSKSRTQIKPHLNSSFSVSKLTKQNSLSESIINSSDVASLESPDCKEELTPSTQASIDKAREAFALEYKLNEQMKTLGQRSPMNSDKFRIFQEIWDELLSKQTPFKHILELIRGGYEEWIANLLRDCENKGETIYKLTSQLEEEKNTLKLLKKRFKRLAQENMQINSDLGTKDKIIQELKAHLSIISNSTTREKEITKNNLEMLQKENLKVKAYLTKSEERSRGLKEKLKVLRKLIKVIKNKGFPVEDLYESEIKAKPATIPTEQSRKSLGSFLGTNPMITLSSVEGFEEIEKNSSCDFRYSPSIEPSTLTKGGDTFLLDDTHDLTDFQDQNSDSRFIKDL</sequence>
<keyword evidence="6" id="KW-1185">Reference proteome</keyword>
<proteinExistence type="predicted"/>